<dbReference type="Pfam" id="PF04816">
    <property type="entry name" value="TrmK"/>
    <property type="match status" value="1"/>
</dbReference>
<dbReference type="SUPFAM" id="SSF53335">
    <property type="entry name" value="S-adenosyl-L-methionine-dependent methyltransferases"/>
    <property type="match status" value="1"/>
</dbReference>
<dbReference type="Gene3D" id="1.10.287.1890">
    <property type="match status" value="1"/>
</dbReference>
<accession>A0A345BUS5</accession>
<dbReference type="AlphaFoldDB" id="A0A345BUS5"/>
<dbReference type="KEGG" id="rue:DT065_00825"/>
<protein>
    <submittedName>
        <fullName evidence="1">tRNA (Adenine(22)-N(1))-methyltransferase TrmK</fullName>
    </submittedName>
</protein>
<dbReference type="InterPro" id="IPR006901">
    <property type="entry name" value="TrmK"/>
</dbReference>
<dbReference type="InterPro" id="IPR029063">
    <property type="entry name" value="SAM-dependent_MTases_sf"/>
</dbReference>
<proteinExistence type="predicted"/>
<keyword evidence="1" id="KW-0808">Transferase</keyword>
<dbReference type="Proteomes" id="UP000252100">
    <property type="component" value="Chromosome"/>
</dbReference>
<dbReference type="GO" id="GO:0032259">
    <property type="term" value="P:methylation"/>
    <property type="evidence" value="ECO:0007669"/>
    <property type="project" value="UniProtKB-KW"/>
</dbReference>
<gene>
    <name evidence="1" type="ORF">DT065_00825</name>
</gene>
<organism evidence="1 2">
    <name type="scientific">Salicibibacter kimchii</name>
    <dbReference type="NCBI Taxonomy" id="2099786"/>
    <lineage>
        <taxon>Bacteria</taxon>
        <taxon>Bacillati</taxon>
        <taxon>Bacillota</taxon>
        <taxon>Bacilli</taxon>
        <taxon>Bacillales</taxon>
        <taxon>Bacillaceae</taxon>
        <taxon>Salicibibacter</taxon>
    </lineage>
</organism>
<reference evidence="1 2" key="1">
    <citation type="journal article" date="2018" name="J. Microbiol.">
        <title>Salicibibacter kimchii gen. nov., sp. nov., a moderately halophilic and alkalitolerant bacterium in the family Bacillaceae, isolated from kimchi.</title>
        <authorList>
            <person name="Jang J.Y."/>
            <person name="Oh Y.J."/>
            <person name="Lim S.K."/>
            <person name="Park H.K."/>
            <person name="Lee C."/>
            <person name="Kim J.Y."/>
            <person name="Lee M.A."/>
            <person name="Choi H.J."/>
        </authorList>
    </citation>
    <scope>NUCLEOTIDE SEQUENCE [LARGE SCALE GENOMIC DNA]</scope>
    <source>
        <strain evidence="1 2">NKC1-1</strain>
    </source>
</reference>
<dbReference type="PANTHER" id="PTHR38451:SF1">
    <property type="entry name" value="TRNA (ADENINE(22)-N(1))-METHYLTRANSFERASE"/>
    <property type="match status" value="1"/>
</dbReference>
<dbReference type="Gene3D" id="3.40.50.150">
    <property type="entry name" value="Vaccinia Virus protein VP39"/>
    <property type="match status" value="1"/>
</dbReference>
<dbReference type="PANTHER" id="PTHR38451">
    <property type="entry name" value="TRNA (ADENINE(22)-N(1))-METHYLTRANSFERASE"/>
    <property type="match status" value="1"/>
</dbReference>
<dbReference type="EMBL" id="CP031092">
    <property type="protein sequence ID" value="AXF54706.1"/>
    <property type="molecule type" value="Genomic_DNA"/>
</dbReference>
<dbReference type="PIRSF" id="PIRSF018637">
    <property type="entry name" value="TrmK"/>
    <property type="match status" value="1"/>
</dbReference>
<keyword evidence="1" id="KW-0489">Methyltransferase</keyword>
<dbReference type="GO" id="GO:0160105">
    <property type="term" value="F:tRNA (adenine(22)-N1)-methyltransferase activity"/>
    <property type="evidence" value="ECO:0007669"/>
    <property type="project" value="InterPro"/>
</dbReference>
<evidence type="ECO:0000313" key="2">
    <source>
        <dbReference type="Proteomes" id="UP000252100"/>
    </source>
</evidence>
<name>A0A345BUS5_9BACI</name>
<sequence length="253" mass="28556">MELLFRIGKEGREVKQLHQLSLRLQTIAREVPKGSRLADIGTDHAQLPVALMGAGRLSYAVASDAKAGPFQTALRNVEAAGFSDSISVRHGEGLQTVGASDRIDSITIAGMGGSLITEMLSKGANKLEPVQRLILQPNVAADTVRKWLYDSGWTLVTEEIVQEEQFYEVLIAEKEAAEDHRHAYKYQNWEDAILFGPKLLEKKSEVFQLKWEQELAHLERVLQQMDASLQRTEIGEERERIKNRIKRIREVIK</sequence>
<evidence type="ECO:0000313" key="1">
    <source>
        <dbReference type="EMBL" id="AXF54706.1"/>
    </source>
</evidence>
<keyword evidence="2" id="KW-1185">Reference proteome</keyword>